<dbReference type="AlphaFoldDB" id="A0A7K1LMH4"/>
<keyword evidence="1" id="KW-0732">Signal</keyword>
<feature type="chain" id="PRO_5029797090" description="Outer membrane protein beta-barrel domain-containing protein" evidence="1">
    <location>
        <begin position="20"/>
        <end position="272"/>
    </location>
</feature>
<evidence type="ECO:0000313" key="3">
    <source>
        <dbReference type="Proteomes" id="UP000460416"/>
    </source>
</evidence>
<dbReference type="InterPro" id="IPR031585">
    <property type="entry name" value="OmpA_OmpF-like"/>
</dbReference>
<proteinExistence type="predicted"/>
<dbReference type="Proteomes" id="UP000460416">
    <property type="component" value="Unassembled WGS sequence"/>
</dbReference>
<feature type="signal peptide" evidence="1">
    <location>
        <begin position="1"/>
        <end position="19"/>
    </location>
</feature>
<evidence type="ECO:0000256" key="1">
    <source>
        <dbReference type="SAM" id="SignalP"/>
    </source>
</evidence>
<dbReference type="Pfam" id="PF16961">
    <property type="entry name" value="OmpA_like"/>
    <property type="match status" value="1"/>
</dbReference>
<protein>
    <recommendedName>
        <fullName evidence="4">Outer membrane protein beta-barrel domain-containing protein</fullName>
    </recommendedName>
</protein>
<dbReference type="OrthoDB" id="1117162at2"/>
<accession>A0A7K1LMH4</accession>
<evidence type="ECO:0000313" key="2">
    <source>
        <dbReference type="EMBL" id="MUP41933.1"/>
    </source>
</evidence>
<gene>
    <name evidence="2" type="ORF">FLP08_05065</name>
</gene>
<name>A0A7K1LMH4_9FLAO</name>
<dbReference type="EMBL" id="VJVW01000002">
    <property type="protein sequence ID" value="MUP41933.1"/>
    <property type="molecule type" value="Genomic_DNA"/>
</dbReference>
<organism evidence="2 3">
    <name type="scientific">Christiangramia aestuarii</name>
    <dbReference type="NCBI Taxonomy" id="1028746"/>
    <lineage>
        <taxon>Bacteria</taxon>
        <taxon>Pseudomonadati</taxon>
        <taxon>Bacteroidota</taxon>
        <taxon>Flavobacteriia</taxon>
        <taxon>Flavobacteriales</taxon>
        <taxon>Flavobacteriaceae</taxon>
        <taxon>Christiangramia</taxon>
    </lineage>
</organism>
<evidence type="ECO:0008006" key="4">
    <source>
        <dbReference type="Google" id="ProtNLM"/>
    </source>
</evidence>
<dbReference type="Gene3D" id="2.40.160.20">
    <property type="match status" value="1"/>
</dbReference>
<reference evidence="2 3" key="1">
    <citation type="submission" date="2019-07" db="EMBL/GenBank/DDBJ databases">
        <title>Gramella aestuarii sp. nov., isolated from a tidal flat, and emended description of Gramella echinicola.</title>
        <authorList>
            <person name="Liu L."/>
        </authorList>
    </citation>
    <scope>NUCLEOTIDE SEQUENCE [LARGE SCALE GENOMIC DNA]</scope>
    <source>
        <strain evidence="2 3">BS12</strain>
    </source>
</reference>
<sequence>MKKIITYGILLFGILGATAQQIEEIDTTDIYAPVGGDFSISVLFGRGNFFDTGLMAPSSPVVNWTVEGEGPYADMIDPNENDASNMVGVEGRFFLSNRFALKLSGGAIFRNTPSRSNIESFTNFEEENNQVWIPNYASVESDKRTDLNFNLGAELHFDSRFKRVSPYVGFTFPFYYARRSAYDPAVITQANEPVIVDIGERHTEVFGVGAQIIGGVDFHLMEGLYMGAEVKPVSYLYAYSQKSPGPGLENLEANSNTFSFFGQTFLKLGFKF</sequence>
<keyword evidence="3" id="KW-1185">Reference proteome</keyword>
<dbReference type="RefSeq" id="WP_156274700.1">
    <property type="nucleotide sequence ID" value="NZ_BAABGI010000001.1"/>
</dbReference>
<comment type="caution">
    <text evidence="2">The sequence shown here is derived from an EMBL/GenBank/DDBJ whole genome shotgun (WGS) entry which is preliminary data.</text>
</comment>